<dbReference type="AlphaFoldDB" id="A0A4Y2J5T1"/>
<keyword evidence="2" id="KW-1185">Reference proteome</keyword>
<dbReference type="EMBL" id="BGPR01109242">
    <property type="protein sequence ID" value="GBM85305.1"/>
    <property type="molecule type" value="Genomic_DNA"/>
</dbReference>
<protein>
    <submittedName>
        <fullName evidence="1">Uncharacterized protein</fullName>
    </submittedName>
</protein>
<comment type="caution">
    <text evidence="1">The sequence shown here is derived from an EMBL/GenBank/DDBJ whole genome shotgun (WGS) entry which is preliminary data.</text>
</comment>
<proteinExistence type="predicted"/>
<sequence>MVLRKQVFKTRCLIVQSDQGSKCFTKGDMSFMIAAFPRHNSLITMHSAPCFFVGQQKNQQLKKNNLFTKIQEPLGENPYCGCYRCYRADTENYGIFMVFVQYLQHYIISQLCRRESWVTSEQQKTAY</sequence>
<organism evidence="1 2">
    <name type="scientific">Araneus ventricosus</name>
    <name type="common">Orbweaver spider</name>
    <name type="synonym">Epeira ventricosa</name>
    <dbReference type="NCBI Taxonomy" id="182803"/>
    <lineage>
        <taxon>Eukaryota</taxon>
        <taxon>Metazoa</taxon>
        <taxon>Ecdysozoa</taxon>
        <taxon>Arthropoda</taxon>
        <taxon>Chelicerata</taxon>
        <taxon>Arachnida</taxon>
        <taxon>Araneae</taxon>
        <taxon>Araneomorphae</taxon>
        <taxon>Entelegynae</taxon>
        <taxon>Araneoidea</taxon>
        <taxon>Araneidae</taxon>
        <taxon>Araneus</taxon>
    </lineage>
</organism>
<accession>A0A4Y2J5T1</accession>
<name>A0A4Y2J5T1_ARAVE</name>
<reference evidence="1 2" key="1">
    <citation type="journal article" date="2019" name="Sci. Rep.">
        <title>Orb-weaving spider Araneus ventricosus genome elucidates the spidroin gene catalogue.</title>
        <authorList>
            <person name="Kono N."/>
            <person name="Nakamura H."/>
            <person name="Ohtoshi R."/>
            <person name="Moran D.A.P."/>
            <person name="Shinohara A."/>
            <person name="Yoshida Y."/>
            <person name="Fujiwara M."/>
            <person name="Mori M."/>
            <person name="Tomita M."/>
            <person name="Arakawa K."/>
        </authorList>
    </citation>
    <scope>NUCLEOTIDE SEQUENCE [LARGE SCALE GENOMIC DNA]</scope>
</reference>
<evidence type="ECO:0000313" key="1">
    <source>
        <dbReference type="EMBL" id="GBM85305.1"/>
    </source>
</evidence>
<dbReference type="Proteomes" id="UP000499080">
    <property type="component" value="Unassembled WGS sequence"/>
</dbReference>
<evidence type="ECO:0000313" key="2">
    <source>
        <dbReference type="Proteomes" id="UP000499080"/>
    </source>
</evidence>
<gene>
    <name evidence="1" type="ORF">AVEN_238189_1</name>
</gene>